<feature type="transmembrane region" description="Helical" evidence="7">
    <location>
        <begin position="242"/>
        <end position="261"/>
    </location>
</feature>
<dbReference type="RefSeq" id="WP_131179643.1">
    <property type="nucleotide sequence ID" value="NZ_QJUI01000006.1"/>
</dbReference>
<dbReference type="AlphaFoldDB" id="A0A4Q9QNB1"/>
<proteinExistence type="inferred from homology"/>
<name>A0A4Q9QNB1_9GAMM</name>
<evidence type="ECO:0000313" key="10">
    <source>
        <dbReference type="Proteomes" id="UP000292302"/>
    </source>
</evidence>
<keyword evidence="7" id="KW-0813">Transport</keyword>
<comment type="subunit">
    <text evidence="7">The complex comprises the extracytoplasmic solute receptor protein and the two transmembrane proteins.</text>
</comment>
<feature type="domain" description="TRAP C4-dicarboxylate transport system permease DctM subunit" evidence="8">
    <location>
        <begin position="6"/>
        <end position="418"/>
    </location>
</feature>
<evidence type="ECO:0000256" key="3">
    <source>
        <dbReference type="ARBA" id="ARBA00022519"/>
    </source>
</evidence>
<gene>
    <name evidence="9" type="ORF">DNK06_08745</name>
</gene>
<comment type="caution">
    <text evidence="9">The sequence shown here is derived from an EMBL/GenBank/DDBJ whole genome shotgun (WGS) entry which is preliminary data.</text>
</comment>
<dbReference type="GO" id="GO:0005886">
    <property type="term" value="C:plasma membrane"/>
    <property type="evidence" value="ECO:0007669"/>
    <property type="project" value="UniProtKB-SubCell"/>
</dbReference>
<keyword evidence="6 7" id="KW-0472">Membrane</keyword>
<dbReference type="NCBIfam" id="TIGR00786">
    <property type="entry name" value="dctM"/>
    <property type="match status" value="1"/>
</dbReference>
<dbReference type="Proteomes" id="UP000292302">
    <property type="component" value="Unassembled WGS sequence"/>
</dbReference>
<evidence type="ECO:0000256" key="6">
    <source>
        <dbReference type="ARBA" id="ARBA00023136"/>
    </source>
</evidence>
<sequence>MIGILFISLLVLMFVGVPIAIALGASSMVVLSYQGMPFVTVAQSVFESLDSFSLMAIPFFILAGNLMQSGGIAKRLVNLANAILGWIRGGLGGVVVLTSMFFSTMSGSSSATTAAVGSVLIPAMEKKGYPRPFGAAVAASSGELGAIIPPSIPMIVYALTANVSVASIFLAGILPGLLVGLSLIVCTCLIARLRNYDMIEPITLRQWTLGVLLALKQSFFAILMPMVILGGIYSGMFTPTEASVVAVVYGLVVGLFIYRELSWRDLLDVFGRSAVTSAIILIIVAFAAIFAYMLTINRVPHMLGTLITGISDNPLVFLLIVNVALFLIGMFLETLAAIIILAPILAPAAMQFGIDPVHFACIMVVNLAVGMVTPPVGVNLFVACQVANVRMEQLMRPLLLFLGVLIMDVMIITYVPALSTWFLP</sequence>
<comment type="function">
    <text evidence="7">Part of the tripartite ATP-independent periplasmic (TRAP) transport system.</text>
</comment>
<feature type="transmembrane region" description="Helical" evidence="7">
    <location>
        <begin position="398"/>
        <end position="423"/>
    </location>
</feature>
<keyword evidence="10" id="KW-1185">Reference proteome</keyword>
<feature type="transmembrane region" description="Helical" evidence="7">
    <location>
        <begin position="165"/>
        <end position="190"/>
    </location>
</feature>
<keyword evidence="4 7" id="KW-0812">Transmembrane</keyword>
<dbReference type="PANTHER" id="PTHR33362:SF5">
    <property type="entry name" value="C4-DICARBOXYLATE TRAP TRANSPORTER LARGE PERMEASE PROTEIN DCTM"/>
    <property type="match status" value="1"/>
</dbReference>
<reference evidence="9 10" key="1">
    <citation type="submission" date="2018-06" db="EMBL/GenBank/DDBJ databases">
        <title>Three novel Pseudomonas species isolated from symptomatic oak.</title>
        <authorList>
            <person name="Bueno-Gonzalez V."/>
            <person name="Brady C."/>
        </authorList>
    </citation>
    <scope>NUCLEOTIDE SEQUENCE [LARGE SCALE GENOMIC DNA]</scope>
    <source>
        <strain evidence="9 10">P9A</strain>
    </source>
</reference>
<feature type="transmembrane region" description="Helical" evidence="7">
    <location>
        <begin position="273"/>
        <end position="295"/>
    </location>
</feature>
<comment type="caution">
    <text evidence="7">Lacks conserved residue(s) required for the propagation of feature annotation.</text>
</comment>
<dbReference type="OrthoDB" id="8627919at2"/>
<dbReference type="InterPro" id="IPR004681">
    <property type="entry name" value="TRAP_DctM"/>
</dbReference>
<evidence type="ECO:0000256" key="4">
    <source>
        <dbReference type="ARBA" id="ARBA00022692"/>
    </source>
</evidence>
<organism evidence="9 10">
    <name type="scientific">Phytopseudomonas daroniae</name>
    <dbReference type="NCBI Taxonomy" id="2487519"/>
    <lineage>
        <taxon>Bacteria</taxon>
        <taxon>Pseudomonadati</taxon>
        <taxon>Pseudomonadota</taxon>
        <taxon>Gammaproteobacteria</taxon>
        <taxon>Pseudomonadales</taxon>
        <taxon>Pseudomonadaceae</taxon>
        <taxon>Phytopseudomonas</taxon>
    </lineage>
</organism>
<keyword evidence="3 7" id="KW-0997">Cell inner membrane</keyword>
<evidence type="ECO:0000256" key="5">
    <source>
        <dbReference type="ARBA" id="ARBA00022989"/>
    </source>
</evidence>
<keyword evidence="2" id="KW-1003">Cell membrane</keyword>
<feature type="transmembrane region" description="Helical" evidence="7">
    <location>
        <begin position="79"/>
        <end position="102"/>
    </location>
</feature>
<feature type="transmembrane region" description="Helical" evidence="7">
    <location>
        <begin position="48"/>
        <end position="67"/>
    </location>
</feature>
<dbReference type="PANTHER" id="PTHR33362">
    <property type="entry name" value="SIALIC ACID TRAP TRANSPORTER PERMEASE PROTEIN SIAT-RELATED"/>
    <property type="match status" value="1"/>
</dbReference>
<dbReference type="PIRSF" id="PIRSF006066">
    <property type="entry name" value="HI0050"/>
    <property type="match status" value="1"/>
</dbReference>
<comment type="similarity">
    <text evidence="7">Belongs to the TRAP transporter large permease family.</text>
</comment>
<evidence type="ECO:0000256" key="2">
    <source>
        <dbReference type="ARBA" id="ARBA00022475"/>
    </source>
</evidence>
<dbReference type="EMBL" id="QJUI01000006">
    <property type="protein sequence ID" value="TBU81189.1"/>
    <property type="molecule type" value="Genomic_DNA"/>
</dbReference>
<protein>
    <recommendedName>
        <fullName evidence="7">TRAP transporter large permease protein</fullName>
    </recommendedName>
</protein>
<dbReference type="Pfam" id="PF06808">
    <property type="entry name" value="DctM"/>
    <property type="match status" value="1"/>
</dbReference>
<feature type="transmembrane region" description="Helical" evidence="7">
    <location>
        <begin position="315"/>
        <end position="345"/>
    </location>
</feature>
<comment type="subcellular location">
    <subcellularLocation>
        <location evidence="1 7">Cell inner membrane</location>
        <topology evidence="1 7">Multi-pass membrane protein</topology>
    </subcellularLocation>
</comment>
<accession>A0A4Q9QNB1</accession>
<evidence type="ECO:0000256" key="7">
    <source>
        <dbReference type="RuleBase" id="RU369079"/>
    </source>
</evidence>
<keyword evidence="5 7" id="KW-1133">Transmembrane helix</keyword>
<dbReference type="InterPro" id="IPR010656">
    <property type="entry name" value="DctM"/>
</dbReference>
<dbReference type="GO" id="GO:0022857">
    <property type="term" value="F:transmembrane transporter activity"/>
    <property type="evidence" value="ECO:0007669"/>
    <property type="project" value="UniProtKB-UniRule"/>
</dbReference>
<evidence type="ECO:0000256" key="1">
    <source>
        <dbReference type="ARBA" id="ARBA00004429"/>
    </source>
</evidence>
<evidence type="ECO:0000313" key="9">
    <source>
        <dbReference type="EMBL" id="TBU81189.1"/>
    </source>
</evidence>
<feature type="transmembrane region" description="Helical" evidence="7">
    <location>
        <begin position="211"/>
        <end position="236"/>
    </location>
</feature>
<evidence type="ECO:0000259" key="8">
    <source>
        <dbReference type="Pfam" id="PF06808"/>
    </source>
</evidence>
<feature type="transmembrane region" description="Helical" evidence="7">
    <location>
        <begin position="357"/>
        <end position="378"/>
    </location>
</feature>